<reference evidence="7" key="3">
    <citation type="submission" date="2025-09" db="UniProtKB">
        <authorList>
            <consortium name="Ensembl"/>
        </authorList>
    </citation>
    <scope>IDENTIFICATION</scope>
</reference>
<keyword evidence="4" id="KW-0648">Protein biosynthesis</keyword>
<evidence type="ECO:0000256" key="1">
    <source>
        <dbReference type="ARBA" id="ARBA00022598"/>
    </source>
</evidence>
<dbReference type="PRINTS" id="PR01042">
    <property type="entry name" value="TRNASYNTHASP"/>
</dbReference>
<dbReference type="Pfam" id="PF00152">
    <property type="entry name" value="tRNA-synt_2"/>
    <property type="match status" value="1"/>
</dbReference>
<dbReference type="InterPro" id="IPR004364">
    <property type="entry name" value="Aa-tRNA-synt_II"/>
</dbReference>
<protein>
    <recommendedName>
        <fullName evidence="6">Aminoacyl-tRNA synthetase class II (D/K/N) domain-containing protein</fullName>
    </recommendedName>
</protein>
<keyword evidence="1" id="KW-0436">Ligase</keyword>
<dbReference type="GO" id="GO:0004816">
    <property type="term" value="F:asparagine-tRNA ligase activity"/>
    <property type="evidence" value="ECO:0007669"/>
    <property type="project" value="TreeGrafter"/>
</dbReference>
<dbReference type="OMA" id="EYKVMSS"/>
<dbReference type="Gene3D" id="3.30.930.10">
    <property type="entry name" value="Bira Bifunctional Protein, Domain 2"/>
    <property type="match status" value="1"/>
</dbReference>
<sequence>RLQSFFKCFTLVQRSERKNSQSRRHLAEFIYGRQQKFLLLRSPSRLMQVMEGLFKTATTIVLSNCPEDVDLCHKFIAPGQKVISFVNKVQYIYSLNVISYTEAIEILKQSSQNFTFTPEWGVDLYTEHEKYLVKHCGNIPVFVINYPLALKPFYMRDNEDGPQHTVAAVDLLVPGVGELFGGSLREERYHFLEQRLARLGLTEAYQWYLDLRRFGSVPHGGFGMGFERYLQCILGIDNIKDVIPFPRFTHSCVL</sequence>
<evidence type="ECO:0000313" key="7">
    <source>
        <dbReference type="Ensembl" id="ENSUAMP00000013074.1"/>
    </source>
</evidence>
<dbReference type="SUPFAM" id="SSF55681">
    <property type="entry name" value="Class II aaRS and biotin synthetases"/>
    <property type="match status" value="1"/>
</dbReference>
<dbReference type="InterPro" id="IPR002312">
    <property type="entry name" value="Asp/Asn-tRNA-synth_IIb"/>
</dbReference>
<feature type="domain" description="Aminoacyl-tRNA synthetase class II (D/K/N)" evidence="6">
    <location>
        <begin position="19"/>
        <end position="248"/>
    </location>
</feature>
<evidence type="ECO:0000256" key="5">
    <source>
        <dbReference type="ARBA" id="ARBA00023146"/>
    </source>
</evidence>
<dbReference type="GeneTree" id="ENSGT01030000234618"/>
<evidence type="ECO:0000259" key="6">
    <source>
        <dbReference type="Pfam" id="PF00152"/>
    </source>
</evidence>
<keyword evidence="5" id="KW-0030">Aminoacyl-tRNA synthetase</keyword>
<reference evidence="8" key="1">
    <citation type="submission" date="2016-06" db="EMBL/GenBank/DDBJ databases">
        <title>De novo assembly and RNA-Seq shows season-dependent expression and editing in black bear kidneys.</title>
        <authorList>
            <person name="Korstanje R."/>
            <person name="Srivastava A."/>
            <person name="Sarsani V.K."/>
            <person name="Sheehan S.M."/>
            <person name="Seger R.L."/>
            <person name="Barter M.E."/>
            <person name="Lindqvist C."/>
            <person name="Brody L.C."/>
            <person name="Mullikin J.C."/>
        </authorList>
    </citation>
    <scope>NUCLEOTIDE SEQUENCE [LARGE SCALE GENOMIC DNA]</scope>
</reference>
<reference evidence="7" key="2">
    <citation type="submission" date="2025-08" db="UniProtKB">
        <authorList>
            <consortium name="Ensembl"/>
        </authorList>
    </citation>
    <scope>IDENTIFICATION</scope>
</reference>
<accession>A0A452R3V6</accession>
<dbReference type="PANTHER" id="PTHR22594">
    <property type="entry name" value="ASPARTYL/LYSYL-TRNA SYNTHETASE"/>
    <property type="match status" value="1"/>
</dbReference>
<keyword evidence="8" id="KW-1185">Reference proteome</keyword>
<evidence type="ECO:0000256" key="4">
    <source>
        <dbReference type="ARBA" id="ARBA00022917"/>
    </source>
</evidence>
<dbReference type="AlphaFoldDB" id="A0A452R3V6"/>
<dbReference type="Proteomes" id="UP000291022">
    <property type="component" value="Unassembled WGS sequence"/>
</dbReference>
<name>A0A452R3V6_URSAM</name>
<evidence type="ECO:0000256" key="2">
    <source>
        <dbReference type="ARBA" id="ARBA00022741"/>
    </source>
</evidence>
<keyword evidence="2" id="KW-0547">Nucleotide-binding</keyword>
<dbReference type="GO" id="GO:0005524">
    <property type="term" value="F:ATP binding"/>
    <property type="evidence" value="ECO:0007669"/>
    <property type="project" value="UniProtKB-KW"/>
</dbReference>
<dbReference type="GO" id="GO:0006421">
    <property type="term" value="P:asparaginyl-tRNA aminoacylation"/>
    <property type="evidence" value="ECO:0007669"/>
    <property type="project" value="TreeGrafter"/>
</dbReference>
<dbReference type="InterPro" id="IPR045864">
    <property type="entry name" value="aa-tRNA-synth_II/BPL/LPL"/>
</dbReference>
<dbReference type="Ensembl" id="ENSUAMT00000014666.1">
    <property type="protein sequence ID" value="ENSUAMP00000013074.1"/>
    <property type="gene ID" value="ENSUAMG00000010543.1"/>
</dbReference>
<organism evidence="7 8">
    <name type="scientific">Ursus americanus</name>
    <name type="common">American black bear</name>
    <name type="synonym">Euarctos americanus</name>
    <dbReference type="NCBI Taxonomy" id="9643"/>
    <lineage>
        <taxon>Eukaryota</taxon>
        <taxon>Metazoa</taxon>
        <taxon>Chordata</taxon>
        <taxon>Craniata</taxon>
        <taxon>Vertebrata</taxon>
        <taxon>Euteleostomi</taxon>
        <taxon>Mammalia</taxon>
        <taxon>Eutheria</taxon>
        <taxon>Laurasiatheria</taxon>
        <taxon>Carnivora</taxon>
        <taxon>Caniformia</taxon>
        <taxon>Ursidae</taxon>
        <taxon>Ursus</taxon>
    </lineage>
</organism>
<dbReference type="GO" id="GO:0005739">
    <property type="term" value="C:mitochondrion"/>
    <property type="evidence" value="ECO:0007669"/>
    <property type="project" value="TreeGrafter"/>
</dbReference>
<dbReference type="PANTHER" id="PTHR22594:SF34">
    <property type="entry name" value="ASPARAGINE--TRNA LIGASE, MITOCHONDRIAL-RELATED"/>
    <property type="match status" value="1"/>
</dbReference>
<keyword evidence="3" id="KW-0067">ATP-binding</keyword>
<evidence type="ECO:0000313" key="8">
    <source>
        <dbReference type="Proteomes" id="UP000291022"/>
    </source>
</evidence>
<proteinExistence type="predicted"/>
<dbReference type="STRING" id="9643.ENSUAMP00000013074"/>
<evidence type="ECO:0000256" key="3">
    <source>
        <dbReference type="ARBA" id="ARBA00022840"/>
    </source>
</evidence>